<proteinExistence type="inferred from homology"/>
<comment type="subcellular location">
    <subcellularLocation>
        <location evidence="6">Cell membrane</location>
        <topology evidence="6">Multi-pass membrane protein</topology>
    </subcellularLocation>
    <subcellularLocation>
        <location evidence="1">Membrane</location>
        <topology evidence="1">Multi-pass membrane protein</topology>
    </subcellularLocation>
</comment>
<evidence type="ECO:0000313" key="9">
    <source>
        <dbReference type="Proteomes" id="UP000193467"/>
    </source>
</evidence>
<evidence type="ECO:0000256" key="3">
    <source>
        <dbReference type="ARBA" id="ARBA00022692"/>
    </source>
</evidence>
<dbReference type="STRING" id="106004.A0A1Y2DDR0"/>
<keyword evidence="9" id="KW-1185">Reference proteome</keyword>
<feature type="transmembrane region" description="Helical" evidence="6">
    <location>
        <begin position="236"/>
        <end position="261"/>
    </location>
</feature>
<dbReference type="PANTHER" id="PTHR12385:SF88">
    <property type="entry name" value="CHOLINE TRANSPORTER-LIKE PROTEIN CTL1"/>
    <property type="match status" value="1"/>
</dbReference>
<dbReference type="AlphaFoldDB" id="A0A1Y2DDR0"/>
<dbReference type="EMBL" id="MCGR01000082">
    <property type="protein sequence ID" value="ORY57398.1"/>
    <property type="molecule type" value="Genomic_DNA"/>
</dbReference>
<keyword evidence="3 6" id="KW-0812">Transmembrane</keyword>
<evidence type="ECO:0000256" key="6">
    <source>
        <dbReference type="RuleBase" id="RU368066"/>
    </source>
</evidence>
<protein>
    <recommendedName>
        <fullName evidence="6">Protein PNS1</fullName>
    </recommendedName>
</protein>
<keyword evidence="5 6" id="KW-0472">Membrane</keyword>
<evidence type="ECO:0000256" key="4">
    <source>
        <dbReference type="ARBA" id="ARBA00022989"/>
    </source>
</evidence>
<gene>
    <name evidence="8" type="ORF">BCR35DRAFT_210980</name>
</gene>
<accession>A0A1Y2DDR0</accession>
<dbReference type="Pfam" id="PF04515">
    <property type="entry name" value="Choline_transpo"/>
    <property type="match status" value="1"/>
</dbReference>
<feature type="transmembrane region" description="Helical" evidence="6">
    <location>
        <begin position="307"/>
        <end position="324"/>
    </location>
</feature>
<dbReference type="Proteomes" id="UP000193467">
    <property type="component" value="Unassembled WGS sequence"/>
</dbReference>
<evidence type="ECO:0000256" key="7">
    <source>
        <dbReference type="SAM" id="MobiDB-lite"/>
    </source>
</evidence>
<dbReference type="InterPro" id="IPR007603">
    <property type="entry name" value="Choline_transptr-like"/>
</dbReference>
<feature type="transmembrane region" description="Helical" evidence="6">
    <location>
        <begin position="196"/>
        <end position="216"/>
    </location>
</feature>
<organism evidence="8 9">
    <name type="scientific">Leucosporidium creatinivorum</name>
    <dbReference type="NCBI Taxonomy" id="106004"/>
    <lineage>
        <taxon>Eukaryota</taxon>
        <taxon>Fungi</taxon>
        <taxon>Dikarya</taxon>
        <taxon>Basidiomycota</taxon>
        <taxon>Pucciniomycotina</taxon>
        <taxon>Microbotryomycetes</taxon>
        <taxon>Leucosporidiales</taxon>
        <taxon>Leucosporidium</taxon>
    </lineage>
</organism>
<feature type="transmembrane region" description="Helical" evidence="6">
    <location>
        <begin position="565"/>
        <end position="590"/>
    </location>
</feature>
<feature type="transmembrane region" description="Helical" evidence="6">
    <location>
        <begin position="512"/>
        <end position="533"/>
    </location>
</feature>
<dbReference type="OrthoDB" id="420519at2759"/>
<feature type="region of interest" description="Disordered" evidence="7">
    <location>
        <begin position="52"/>
        <end position="88"/>
    </location>
</feature>
<feature type="transmembrane region" description="Helical" evidence="6">
    <location>
        <begin position="471"/>
        <end position="491"/>
    </location>
</feature>
<feature type="transmembrane region" description="Helical" evidence="6">
    <location>
        <begin position="273"/>
        <end position="295"/>
    </location>
</feature>
<comment type="similarity">
    <text evidence="2 6">Belongs to the CTL (choline transporter-like) family.</text>
</comment>
<feature type="transmembrane region" description="Helical" evidence="6">
    <location>
        <begin position="597"/>
        <end position="615"/>
    </location>
</feature>
<keyword evidence="4 6" id="KW-1133">Transmembrane helix</keyword>
<evidence type="ECO:0000256" key="5">
    <source>
        <dbReference type="ARBA" id="ARBA00023136"/>
    </source>
</evidence>
<comment type="function">
    <text evidence="6">Probably involved in transport through the plasma membrane.</text>
</comment>
<comment type="caution">
    <text evidence="8">The sequence shown here is derived from an EMBL/GenBank/DDBJ whole genome shotgun (WGS) entry which is preliminary data.</text>
</comment>
<dbReference type="GO" id="GO:0005886">
    <property type="term" value="C:plasma membrane"/>
    <property type="evidence" value="ECO:0007669"/>
    <property type="project" value="UniProtKB-SubCell"/>
</dbReference>
<dbReference type="PANTHER" id="PTHR12385">
    <property type="entry name" value="CHOLINE TRANSPORTER-LIKE (SLC FAMILY 44)"/>
    <property type="match status" value="1"/>
</dbReference>
<sequence>MASNFASYASHLLSQSQATTSAPLFYSTRDVFTPAIDPEDDILGASASLEDMDHHHHHQRGRQLSFGSLDDGRPDDDEDEQQPPSASLMGVPAFMSRLSAAPACFSRGWRAHESVLPQHHEHAYLDDDDHDSTSDLSADESSPPGAFLSTPLHHPPPTGSTTEPLIAPRTLFVYPVQGQAAGGGVRAQGAYRDSHWIVIYGLSVILVLVLGVVEWWKSPVKISPPPATPSPDSSIFSTIPILAILSFISLLAGFSSFSYILAVRHSMRHFIHAALLGGPLVFVGCGVVAFAGSFAGSGVAGDGGWKTGVRVFAAGCFLLAYVLARQAVKRRKQVARAIAIGELATQTILEHPPLILLCLVLSVLSTIIALPFLLLLAGLLFDGVTSSGSLAGRGSFLTLLVYTWTLAILRGVQHAVVGGVVGTYYFERDGDSYPGAVQVVRAALSGLNSPYPCYDLADPLFAVGRATHQSLGTLIFASAVSSLATTLTTLLNSAKRALRSKHLHPLLQPLTYLVPLFSIITSAIASFNSYALAYAGMTGDDYLTSGREVVKMLRANETGSLGDSLLVRLVLLVTSVSWGLLAGLIAFLIASSRLQTGALAPVVAVLCFFVPLWTMKLCQDVCGDAVDSLFICMNLDLSRDTPSEGELQRKAAEAVSAVLEP</sequence>
<dbReference type="GO" id="GO:0022857">
    <property type="term" value="F:transmembrane transporter activity"/>
    <property type="evidence" value="ECO:0007669"/>
    <property type="project" value="UniProtKB-UniRule"/>
</dbReference>
<evidence type="ECO:0000313" key="8">
    <source>
        <dbReference type="EMBL" id="ORY57398.1"/>
    </source>
</evidence>
<dbReference type="InParanoid" id="A0A1Y2DDR0"/>
<evidence type="ECO:0000256" key="1">
    <source>
        <dbReference type="ARBA" id="ARBA00004141"/>
    </source>
</evidence>
<evidence type="ECO:0000256" key="2">
    <source>
        <dbReference type="ARBA" id="ARBA00007168"/>
    </source>
</evidence>
<feature type="transmembrane region" description="Helical" evidence="6">
    <location>
        <begin position="354"/>
        <end position="381"/>
    </location>
</feature>
<feature type="region of interest" description="Disordered" evidence="7">
    <location>
        <begin position="124"/>
        <end position="161"/>
    </location>
</feature>
<reference evidence="8 9" key="1">
    <citation type="submission" date="2016-07" db="EMBL/GenBank/DDBJ databases">
        <title>Pervasive Adenine N6-methylation of Active Genes in Fungi.</title>
        <authorList>
            <consortium name="DOE Joint Genome Institute"/>
            <person name="Mondo S.J."/>
            <person name="Dannebaum R.O."/>
            <person name="Kuo R.C."/>
            <person name="Labutti K."/>
            <person name="Haridas S."/>
            <person name="Kuo A."/>
            <person name="Salamov A."/>
            <person name="Ahrendt S.R."/>
            <person name="Lipzen A."/>
            <person name="Sullivan W."/>
            <person name="Andreopoulos W.B."/>
            <person name="Clum A."/>
            <person name="Lindquist E."/>
            <person name="Daum C."/>
            <person name="Ramamoorthy G.K."/>
            <person name="Gryganskyi A."/>
            <person name="Culley D."/>
            <person name="Magnuson J.K."/>
            <person name="James T.Y."/>
            <person name="O'Malley M.A."/>
            <person name="Stajich J.E."/>
            <person name="Spatafora J.W."/>
            <person name="Visel A."/>
            <person name="Grigoriev I.V."/>
        </authorList>
    </citation>
    <scope>NUCLEOTIDE SEQUENCE [LARGE SCALE GENOMIC DNA]</scope>
    <source>
        <strain evidence="8 9">62-1032</strain>
    </source>
</reference>
<name>A0A1Y2DDR0_9BASI</name>